<keyword evidence="1" id="KW-0812">Transmembrane</keyword>
<organism evidence="2 3">
    <name type="scientific">Lentinus brumalis</name>
    <dbReference type="NCBI Taxonomy" id="2498619"/>
    <lineage>
        <taxon>Eukaryota</taxon>
        <taxon>Fungi</taxon>
        <taxon>Dikarya</taxon>
        <taxon>Basidiomycota</taxon>
        <taxon>Agaricomycotina</taxon>
        <taxon>Agaricomycetes</taxon>
        <taxon>Polyporales</taxon>
        <taxon>Polyporaceae</taxon>
        <taxon>Lentinus</taxon>
    </lineage>
</organism>
<evidence type="ECO:0000313" key="3">
    <source>
        <dbReference type="Proteomes" id="UP000256964"/>
    </source>
</evidence>
<keyword evidence="3" id="KW-1185">Reference proteome</keyword>
<feature type="non-terminal residue" evidence="2">
    <location>
        <position position="1"/>
    </location>
</feature>
<evidence type="ECO:0000313" key="2">
    <source>
        <dbReference type="EMBL" id="RDX49721.1"/>
    </source>
</evidence>
<feature type="transmembrane region" description="Helical" evidence="1">
    <location>
        <begin position="36"/>
        <end position="56"/>
    </location>
</feature>
<name>A0A371DB13_9APHY</name>
<dbReference type="EMBL" id="KZ857403">
    <property type="protein sequence ID" value="RDX49721.1"/>
    <property type="molecule type" value="Genomic_DNA"/>
</dbReference>
<sequence length="100" mass="10968">LTVLILRSRSSIVSYSEFLIVSNVIIVKLVATGPRIIAMSMWAWVCPLLLGTYYLWLHGVYSTVSSTTQSGEPRFESPRLQADTNLAKVSSDSDDGDGQS</sequence>
<evidence type="ECO:0000256" key="1">
    <source>
        <dbReference type="SAM" id="Phobius"/>
    </source>
</evidence>
<keyword evidence="1" id="KW-0472">Membrane</keyword>
<protein>
    <submittedName>
        <fullName evidence="2">Uncharacterized protein</fullName>
    </submittedName>
</protein>
<accession>A0A371DB13</accession>
<feature type="transmembrane region" description="Helical" evidence="1">
    <location>
        <begin position="12"/>
        <end position="30"/>
    </location>
</feature>
<dbReference type="Proteomes" id="UP000256964">
    <property type="component" value="Unassembled WGS sequence"/>
</dbReference>
<keyword evidence="1" id="KW-1133">Transmembrane helix</keyword>
<reference evidence="2 3" key="1">
    <citation type="journal article" date="2018" name="Biotechnol. Biofuels">
        <title>Integrative visual omics of the white-rot fungus Polyporus brumalis exposes the biotechnological potential of its oxidative enzymes for delignifying raw plant biomass.</title>
        <authorList>
            <person name="Miyauchi S."/>
            <person name="Rancon A."/>
            <person name="Drula E."/>
            <person name="Hage H."/>
            <person name="Chaduli D."/>
            <person name="Favel A."/>
            <person name="Grisel S."/>
            <person name="Henrissat B."/>
            <person name="Herpoel-Gimbert I."/>
            <person name="Ruiz-Duenas F.J."/>
            <person name="Chevret D."/>
            <person name="Hainaut M."/>
            <person name="Lin J."/>
            <person name="Wang M."/>
            <person name="Pangilinan J."/>
            <person name="Lipzen A."/>
            <person name="Lesage-Meessen L."/>
            <person name="Navarro D."/>
            <person name="Riley R."/>
            <person name="Grigoriev I.V."/>
            <person name="Zhou S."/>
            <person name="Raouche S."/>
            <person name="Rosso M.N."/>
        </authorList>
    </citation>
    <scope>NUCLEOTIDE SEQUENCE [LARGE SCALE GENOMIC DNA]</scope>
    <source>
        <strain evidence="2 3">BRFM 1820</strain>
    </source>
</reference>
<proteinExistence type="predicted"/>
<gene>
    <name evidence="2" type="ORF">OH76DRAFT_1514965</name>
</gene>
<dbReference type="AlphaFoldDB" id="A0A371DB13"/>